<feature type="transmembrane region" description="Helical" evidence="1">
    <location>
        <begin position="73"/>
        <end position="92"/>
    </location>
</feature>
<dbReference type="Proteomes" id="UP001302666">
    <property type="component" value="Chromosome"/>
</dbReference>
<organism evidence="2 3">
    <name type="scientific">Tritonibacter scottomollicae</name>
    <name type="common">Epibacterium scottomollicae</name>
    <dbReference type="NCBI Taxonomy" id="483013"/>
    <lineage>
        <taxon>Bacteria</taxon>
        <taxon>Pseudomonadati</taxon>
        <taxon>Pseudomonadota</taxon>
        <taxon>Alphaproteobacteria</taxon>
        <taxon>Rhodobacterales</taxon>
        <taxon>Paracoccaceae</taxon>
        <taxon>Tritonibacter</taxon>
    </lineage>
</organism>
<evidence type="ECO:0008006" key="4">
    <source>
        <dbReference type="Google" id="ProtNLM"/>
    </source>
</evidence>
<evidence type="ECO:0000256" key="1">
    <source>
        <dbReference type="SAM" id="Phobius"/>
    </source>
</evidence>
<dbReference type="EMBL" id="CP136704">
    <property type="protein sequence ID" value="WOI33806.1"/>
    <property type="molecule type" value="Genomic_DNA"/>
</dbReference>
<feature type="transmembrane region" description="Helical" evidence="1">
    <location>
        <begin position="104"/>
        <end position="124"/>
    </location>
</feature>
<keyword evidence="1" id="KW-1133">Transmembrane helix</keyword>
<dbReference type="RefSeq" id="WP_317385867.1">
    <property type="nucleotide sequence ID" value="NZ_CP136704.1"/>
</dbReference>
<protein>
    <recommendedName>
        <fullName evidence="4">MFS transporter</fullName>
    </recommendedName>
</protein>
<feature type="transmembrane region" description="Helical" evidence="1">
    <location>
        <begin position="43"/>
        <end position="61"/>
    </location>
</feature>
<evidence type="ECO:0000313" key="3">
    <source>
        <dbReference type="Proteomes" id="UP001302666"/>
    </source>
</evidence>
<sequence>MKNPDTAKAPHDVTNFRAGGLMWLILPNLVSFFALFGGTTRGVVFGLLFWLPVIQFLPTYVGLARVERFRRSLAVRVCLTGLALLILAFLSLPPSYLGAFDGLLWGIWCAQLLALGAGVGVGLMKHDTAALAVNLCKRHKIEPGRIVERRSPDAVLGYRKATGFLLFDWLMRIVFYVYAGLLLLGMALGGGAPLIILRLIDPYFVADAALSKHVSGMLGLGMVFLPLIGYYLPGLWRYWQGIRRIERQAEDENGHMVYVWKE</sequence>
<gene>
    <name evidence="2" type="ORF">R1T40_03395</name>
</gene>
<reference evidence="2 3" key="1">
    <citation type="submission" date="2023-10" db="EMBL/GenBank/DDBJ databases">
        <title>Eight complete genome sequences of bacteria isolated from laboratory stock of Giant Kelp gametophytes.</title>
        <authorList>
            <person name="Tolentino B."/>
            <person name="Nuzhdin S."/>
        </authorList>
    </citation>
    <scope>NUCLEOTIDE SEQUENCE [LARGE SCALE GENOMIC DNA]</scope>
    <source>
        <strain evidence="2 3">LC.270.F.C4</strain>
    </source>
</reference>
<keyword evidence="3" id="KW-1185">Reference proteome</keyword>
<feature type="transmembrane region" description="Helical" evidence="1">
    <location>
        <begin position="20"/>
        <end position="37"/>
    </location>
</feature>
<name>A0ABZ0HH89_TRISK</name>
<keyword evidence="1" id="KW-0472">Membrane</keyword>
<proteinExistence type="predicted"/>
<accession>A0ABZ0HH89</accession>
<keyword evidence="1" id="KW-0812">Transmembrane</keyword>
<evidence type="ECO:0000313" key="2">
    <source>
        <dbReference type="EMBL" id="WOI33806.1"/>
    </source>
</evidence>
<feature type="transmembrane region" description="Helical" evidence="1">
    <location>
        <begin position="173"/>
        <end position="197"/>
    </location>
</feature>
<feature type="transmembrane region" description="Helical" evidence="1">
    <location>
        <begin position="217"/>
        <end position="239"/>
    </location>
</feature>